<keyword evidence="8 9" id="KW-0472">Membrane</keyword>
<dbReference type="GO" id="GO:0015450">
    <property type="term" value="F:protein-transporting ATPase activity"/>
    <property type="evidence" value="ECO:0007669"/>
    <property type="project" value="UniProtKB-UniRule"/>
</dbReference>
<keyword evidence="9" id="KW-1003">Cell membrane</keyword>
<dbReference type="NCBIfam" id="TIGR00810">
    <property type="entry name" value="secG"/>
    <property type="match status" value="1"/>
</dbReference>
<evidence type="ECO:0000256" key="6">
    <source>
        <dbReference type="ARBA" id="ARBA00022989"/>
    </source>
</evidence>
<evidence type="ECO:0000256" key="5">
    <source>
        <dbReference type="ARBA" id="ARBA00022927"/>
    </source>
</evidence>
<dbReference type="AlphaFoldDB" id="A0A926D2N1"/>
<protein>
    <recommendedName>
        <fullName evidence="9">Protein-export membrane protein SecG</fullName>
    </recommendedName>
</protein>
<evidence type="ECO:0000313" key="10">
    <source>
        <dbReference type="EMBL" id="MBC8529215.1"/>
    </source>
</evidence>
<keyword evidence="7 9" id="KW-0811">Translocation</keyword>
<sequence length="79" mass="8368">MDTLILIGQIILVILGLFLVLVILLQPAKTAGLGSIAGGAETFFGKNKSKSFEGRMVFLTKIAAAAFLVISAVMVFLQK</sequence>
<name>A0A926D2N1_9FIRM</name>
<comment type="subcellular location">
    <subcellularLocation>
        <location evidence="9">Cell membrane</location>
        <topology evidence="9">Multi-pass membrane protein</topology>
    </subcellularLocation>
    <subcellularLocation>
        <location evidence="1">Membrane</location>
        <topology evidence="1">Multi-pass membrane protein</topology>
    </subcellularLocation>
</comment>
<keyword evidence="3 9" id="KW-0813">Transport</keyword>
<gene>
    <name evidence="10" type="primary">secG</name>
    <name evidence="10" type="ORF">H8699_07220</name>
</gene>
<reference evidence="10" key="1">
    <citation type="submission" date="2020-08" db="EMBL/GenBank/DDBJ databases">
        <title>Genome public.</title>
        <authorList>
            <person name="Liu C."/>
            <person name="Sun Q."/>
        </authorList>
    </citation>
    <scope>NUCLEOTIDE SEQUENCE</scope>
    <source>
        <strain evidence="10">NSJ-44</strain>
    </source>
</reference>
<evidence type="ECO:0000256" key="7">
    <source>
        <dbReference type="ARBA" id="ARBA00023010"/>
    </source>
</evidence>
<organism evidence="10 11">
    <name type="scientific">Luoshenia tenuis</name>
    <dbReference type="NCBI Taxonomy" id="2763654"/>
    <lineage>
        <taxon>Bacteria</taxon>
        <taxon>Bacillati</taxon>
        <taxon>Bacillota</taxon>
        <taxon>Clostridia</taxon>
        <taxon>Christensenellales</taxon>
        <taxon>Christensenellaceae</taxon>
        <taxon>Luoshenia</taxon>
    </lineage>
</organism>
<accession>A0A926D2N1</accession>
<evidence type="ECO:0000256" key="9">
    <source>
        <dbReference type="RuleBase" id="RU365087"/>
    </source>
</evidence>
<evidence type="ECO:0000256" key="2">
    <source>
        <dbReference type="ARBA" id="ARBA00008445"/>
    </source>
</evidence>
<evidence type="ECO:0000256" key="4">
    <source>
        <dbReference type="ARBA" id="ARBA00022692"/>
    </source>
</evidence>
<dbReference type="InterPro" id="IPR004692">
    <property type="entry name" value="SecG"/>
</dbReference>
<comment type="caution">
    <text evidence="10">The sequence shown here is derived from an EMBL/GenBank/DDBJ whole genome shotgun (WGS) entry which is preliminary data.</text>
</comment>
<evidence type="ECO:0000313" key="11">
    <source>
        <dbReference type="Proteomes" id="UP000654279"/>
    </source>
</evidence>
<dbReference type="Pfam" id="PF03840">
    <property type="entry name" value="SecG"/>
    <property type="match status" value="1"/>
</dbReference>
<keyword evidence="6 9" id="KW-1133">Transmembrane helix</keyword>
<evidence type="ECO:0000256" key="3">
    <source>
        <dbReference type="ARBA" id="ARBA00022448"/>
    </source>
</evidence>
<keyword evidence="5 9" id="KW-0653">Protein transport</keyword>
<dbReference type="PRINTS" id="PR01651">
    <property type="entry name" value="SECGEXPORT"/>
</dbReference>
<dbReference type="GO" id="GO:0009306">
    <property type="term" value="P:protein secretion"/>
    <property type="evidence" value="ECO:0007669"/>
    <property type="project" value="UniProtKB-UniRule"/>
</dbReference>
<proteinExistence type="inferred from homology"/>
<comment type="function">
    <text evidence="9">Involved in protein export. Participates in an early event of protein translocation.</text>
</comment>
<dbReference type="RefSeq" id="WP_138296295.1">
    <property type="nucleotide sequence ID" value="NZ_JACRSO010000002.1"/>
</dbReference>
<feature type="transmembrane region" description="Helical" evidence="9">
    <location>
        <begin position="6"/>
        <end position="25"/>
    </location>
</feature>
<evidence type="ECO:0000256" key="8">
    <source>
        <dbReference type="ARBA" id="ARBA00023136"/>
    </source>
</evidence>
<keyword evidence="11" id="KW-1185">Reference proteome</keyword>
<feature type="transmembrane region" description="Helical" evidence="9">
    <location>
        <begin position="56"/>
        <end position="77"/>
    </location>
</feature>
<comment type="similarity">
    <text evidence="2 9">Belongs to the SecG family.</text>
</comment>
<evidence type="ECO:0000256" key="1">
    <source>
        <dbReference type="ARBA" id="ARBA00004141"/>
    </source>
</evidence>
<dbReference type="GO" id="GO:0005886">
    <property type="term" value="C:plasma membrane"/>
    <property type="evidence" value="ECO:0007669"/>
    <property type="project" value="UniProtKB-SubCell"/>
</dbReference>
<dbReference type="Proteomes" id="UP000654279">
    <property type="component" value="Unassembled WGS sequence"/>
</dbReference>
<keyword evidence="4 9" id="KW-0812">Transmembrane</keyword>
<dbReference type="EMBL" id="JACRSO010000002">
    <property type="protein sequence ID" value="MBC8529215.1"/>
    <property type="molecule type" value="Genomic_DNA"/>
</dbReference>